<dbReference type="PANTHER" id="PTHR12570">
    <property type="match status" value="1"/>
</dbReference>
<reference evidence="6 7" key="1">
    <citation type="journal article" date="2024" name="Science">
        <title>Giant polyketide synthase enzymes in the biosynthesis of giant marine polyether toxins.</title>
        <authorList>
            <person name="Fallon T.R."/>
            <person name="Shende V.V."/>
            <person name="Wierzbicki I.H."/>
            <person name="Pendleton A.L."/>
            <person name="Watervoot N.F."/>
            <person name="Auber R.P."/>
            <person name="Gonzalez D.J."/>
            <person name="Wisecaver J.H."/>
            <person name="Moore B.S."/>
        </authorList>
    </citation>
    <scope>NUCLEOTIDE SEQUENCE [LARGE SCALE GENOMIC DNA]</scope>
    <source>
        <strain evidence="6 7">12B1</strain>
    </source>
</reference>
<protein>
    <recommendedName>
        <fullName evidence="8">Magnesium transporter</fullName>
    </recommendedName>
</protein>
<dbReference type="SUPFAM" id="SSF103481">
    <property type="entry name" value="Multidrug resistance efflux transporter EmrE"/>
    <property type="match status" value="1"/>
</dbReference>
<comment type="subcellular location">
    <subcellularLocation>
        <location evidence="1">Membrane</location>
        <topology evidence="1">Multi-pass membrane protein</topology>
    </subcellularLocation>
</comment>
<keyword evidence="4 5" id="KW-0472">Membrane</keyword>
<comment type="caution">
    <text evidence="6">The sequence shown here is derived from an EMBL/GenBank/DDBJ whole genome shotgun (WGS) entry which is preliminary data.</text>
</comment>
<feature type="transmembrane region" description="Helical" evidence="5">
    <location>
        <begin position="239"/>
        <end position="257"/>
    </location>
</feature>
<gene>
    <name evidence="6" type="ORF">AB1Y20_015665</name>
</gene>
<dbReference type="AlphaFoldDB" id="A0AB34K1N3"/>
<dbReference type="EMBL" id="JBGBPQ010000003">
    <property type="protein sequence ID" value="KAL1526976.1"/>
    <property type="molecule type" value="Genomic_DNA"/>
</dbReference>
<dbReference type="Pfam" id="PF05653">
    <property type="entry name" value="Mg_trans_NIPA"/>
    <property type="match status" value="1"/>
</dbReference>
<evidence type="ECO:0000313" key="6">
    <source>
        <dbReference type="EMBL" id="KAL1526976.1"/>
    </source>
</evidence>
<dbReference type="PANTHER" id="PTHR12570:SF9">
    <property type="entry name" value="MAGNESIUM TRANSPORTER NIPA8-RELATED"/>
    <property type="match status" value="1"/>
</dbReference>
<evidence type="ECO:0000256" key="3">
    <source>
        <dbReference type="ARBA" id="ARBA00022989"/>
    </source>
</evidence>
<sequence length="342" mass="37722">MGSGLSTEACYQQVEVSSGEVQEVDQSMILFGILLGCLGSVGINTGNNMQAVGLKMSDATGQTHNLTWMIGTLIFFTATIINFVAFGFAPAAVLAPLESIQFVCNVIFNRVINKARVTPLMYAGSFCVVAGTLVAVVWGPRNVYSFDLGHLKCFWAAPGWLLYLFLVIVVAASAEKINRVYQRAHDAGEPLQNDSWARPCAYATSSALLGTQSVVQAKVISELFELLTAKEQTSILSDWFFWFTLVLFAVTGFVWLYRLNKALKLYSPLFIIPLLQSNYIMCAVVSGGIYFQEFLEMKAHQWVLFILGIALMFYGLYLLFPRKDKGDDFPKEAAVSVAQTAL</sequence>
<dbReference type="GO" id="GO:0016020">
    <property type="term" value="C:membrane"/>
    <property type="evidence" value="ECO:0007669"/>
    <property type="project" value="UniProtKB-SubCell"/>
</dbReference>
<feature type="transmembrane region" description="Helical" evidence="5">
    <location>
        <begin position="302"/>
        <end position="320"/>
    </location>
</feature>
<evidence type="ECO:0000256" key="5">
    <source>
        <dbReference type="SAM" id="Phobius"/>
    </source>
</evidence>
<feature type="transmembrane region" description="Helical" evidence="5">
    <location>
        <begin position="120"/>
        <end position="139"/>
    </location>
</feature>
<organism evidence="6 7">
    <name type="scientific">Prymnesium parvum</name>
    <name type="common">Toxic golden alga</name>
    <dbReference type="NCBI Taxonomy" id="97485"/>
    <lineage>
        <taxon>Eukaryota</taxon>
        <taxon>Haptista</taxon>
        <taxon>Haptophyta</taxon>
        <taxon>Prymnesiophyceae</taxon>
        <taxon>Prymnesiales</taxon>
        <taxon>Prymnesiaceae</taxon>
        <taxon>Prymnesium</taxon>
    </lineage>
</organism>
<dbReference type="InterPro" id="IPR008521">
    <property type="entry name" value="Mg_trans_NIPA"/>
</dbReference>
<dbReference type="InterPro" id="IPR037185">
    <property type="entry name" value="EmrE-like"/>
</dbReference>
<keyword evidence="2 5" id="KW-0812">Transmembrane</keyword>
<dbReference type="GO" id="GO:0015095">
    <property type="term" value="F:magnesium ion transmembrane transporter activity"/>
    <property type="evidence" value="ECO:0007669"/>
    <property type="project" value="InterPro"/>
</dbReference>
<proteinExistence type="predicted"/>
<feature type="transmembrane region" description="Helical" evidence="5">
    <location>
        <begin position="91"/>
        <end position="108"/>
    </location>
</feature>
<name>A0AB34K1N3_PRYPA</name>
<evidence type="ECO:0000256" key="2">
    <source>
        <dbReference type="ARBA" id="ARBA00022692"/>
    </source>
</evidence>
<feature type="transmembrane region" description="Helical" evidence="5">
    <location>
        <begin position="269"/>
        <end position="290"/>
    </location>
</feature>
<feature type="transmembrane region" description="Helical" evidence="5">
    <location>
        <begin position="66"/>
        <end position="85"/>
    </location>
</feature>
<dbReference type="Proteomes" id="UP001515480">
    <property type="component" value="Unassembled WGS sequence"/>
</dbReference>
<accession>A0AB34K1N3</accession>
<evidence type="ECO:0000256" key="4">
    <source>
        <dbReference type="ARBA" id="ARBA00023136"/>
    </source>
</evidence>
<evidence type="ECO:0000256" key="1">
    <source>
        <dbReference type="ARBA" id="ARBA00004141"/>
    </source>
</evidence>
<keyword evidence="3 5" id="KW-1133">Transmembrane helix</keyword>
<feature type="transmembrane region" description="Helical" evidence="5">
    <location>
        <begin position="154"/>
        <end position="174"/>
    </location>
</feature>
<keyword evidence="7" id="KW-1185">Reference proteome</keyword>
<evidence type="ECO:0008006" key="8">
    <source>
        <dbReference type="Google" id="ProtNLM"/>
    </source>
</evidence>
<evidence type="ECO:0000313" key="7">
    <source>
        <dbReference type="Proteomes" id="UP001515480"/>
    </source>
</evidence>
<feature type="transmembrane region" description="Helical" evidence="5">
    <location>
        <begin position="27"/>
        <end position="45"/>
    </location>
</feature>